<gene>
    <name evidence="2" type="ORF">LCGC14_0530270</name>
</gene>
<evidence type="ECO:0000313" key="2">
    <source>
        <dbReference type="EMBL" id="KKN60587.1"/>
    </source>
</evidence>
<dbReference type="SUPFAM" id="SSF53756">
    <property type="entry name" value="UDP-Glycosyltransferase/glycogen phosphorylase"/>
    <property type="match status" value="1"/>
</dbReference>
<sequence>MKIFIDAGQKAAVKRMMEACDKMGWNAVSNPKGADVQLSIIRIRSKNSLPIILRLNGVYYDKAENYKGRNIEISKAHSEADAVVYQSNLSQRMCEKYLTKRRTNIYDVVYNGIDSADWDNFEEHDGINIVSCAKWRRHKRLQETIEVFDEFLNHCPKAMLYILGPMRKGTRHVKHPNIIYSDIKNKIEFDEIREVYKTCDMYLHLSKKDSCPSSVTEAIAAGMPVITTNACGGATEMCELTEGCIVVPGESESLEPDYIYKDPYNKLSTDVKNNILKAMLKIAVDKRRVILPEGLTAEYAAKKYINIMEKIV</sequence>
<dbReference type="InterPro" id="IPR001296">
    <property type="entry name" value="Glyco_trans_1"/>
</dbReference>
<dbReference type="Pfam" id="PF00534">
    <property type="entry name" value="Glycos_transf_1"/>
    <property type="match status" value="1"/>
</dbReference>
<feature type="domain" description="Glycosyl transferase family 1" evidence="1">
    <location>
        <begin position="121"/>
        <end position="255"/>
    </location>
</feature>
<comment type="caution">
    <text evidence="2">The sequence shown here is derived from an EMBL/GenBank/DDBJ whole genome shotgun (WGS) entry which is preliminary data.</text>
</comment>
<dbReference type="PANTHER" id="PTHR12526">
    <property type="entry name" value="GLYCOSYLTRANSFERASE"/>
    <property type="match status" value="1"/>
</dbReference>
<accession>A0A0F9SE47</accession>
<dbReference type="EMBL" id="LAZR01000690">
    <property type="protein sequence ID" value="KKN60587.1"/>
    <property type="molecule type" value="Genomic_DNA"/>
</dbReference>
<evidence type="ECO:0000259" key="1">
    <source>
        <dbReference type="Pfam" id="PF00534"/>
    </source>
</evidence>
<dbReference type="AlphaFoldDB" id="A0A0F9SE47"/>
<dbReference type="Gene3D" id="3.40.50.2000">
    <property type="entry name" value="Glycogen Phosphorylase B"/>
    <property type="match status" value="2"/>
</dbReference>
<dbReference type="GO" id="GO:0016757">
    <property type="term" value="F:glycosyltransferase activity"/>
    <property type="evidence" value="ECO:0007669"/>
    <property type="project" value="InterPro"/>
</dbReference>
<protein>
    <recommendedName>
        <fullName evidence="1">Glycosyl transferase family 1 domain-containing protein</fullName>
    </recommendedName>
</protein>
<reference evidence="2" key="1">
    <citation type="journal article" date="2015" name="Nature">
        <title>Complex archaea that bridge the gap between prokaryotes and eukaryotes.</title>
        <authorList>
            <person name="Spang A."/>
            <person name="Saw J.H."/>
            <person name="Jorgensen S.L."/>
            <person name="Zaremba-Niedzwiedzka K."/>
            <person name="Martijn J."/>
            <person name="Lind A.E."/>
            <person name="van Eijk R."/>
            <person name="Schleper C."/>
            <person name="Guy L."/>
            <person name="Ettema T.J."/>
        </authorList>
    </citation>
    <scope>NUCLEOTIDE SEQUENCE</scope>
</reference>
<organism evidence="2">
    <name type="scientific">marine sediment metagenome</name>
    <dbReference type="NCBI Taxonomy" id="412755"/>
    <lineage>
        <taxon>unclassified sequences</taxon>
        <taxon>metagenomes</taxon>
        <taxon>ecological metagenomes</taxon>
    </lineage>
</organism>
<name>A0A0F9SE47_9ZZZZ</name>
<proteinExistence type="predicted"/>
<dbReference type="CDD" id="cd03801">
    <property type="entry name" value="GT4_PimA-like"/>
    <property type="match status" value="1"/>
</dbReference>